<keyword evidence="4" id="KW-1015">Disulfide bond</keyword>
<sequence>MKVFILFAFLALSSTSLIVLVCSASPLSKYQLRGIAPEDEKYYNSPDVIKCKDGSKKFIRAQLNDDFCDCPDGSDEPGTSACPNGKFYCINTGHIPTLLFSSRVNDGICDCCDGSDEYDGKVKCPNTCWEAGKVARDKLKKKIATFQEGVTIRKKEVTQAKISLVKDKEELSRLKDEEKVLKRLVQQLQDRKVQIEKAEERERLQREKEEKERKEAEEEKSKNEEESGKKIDEEEIRAENEIKDTESHDDDKIGLLEDSPDDENVAEDLQNEQEPENAHMSGDRDESVSTPVMKESAAASEAGIEPSDQISTEHQQGTGASDDPEGLSKEELGRLVASRWTGEKADEDVADGGSAETHDHGKTPAAAHNGENDMYASEDDDDDDDDARKYGYEDPEDDLPQDMPEDHYGDSYSSDESKPNDDTDFSDVDTRSNPSWLYKIKQTVQNILHAVNLIKQTPVDKSEAARVRQEYDSSSSKLSKIQSRISTLSKKLNHDFGQDKEFYSFYGRCFESKQNKYTYKVCPFKEATQEEGYSKTRLGDWDKFEESYKVMTFANGDKCWNGPDRSLKVRLRCGLTNEVTDVDEPSRCEYVALLSTPALCLEDKLTELQHKLDMMNKGEPQGQGHDEL</sequence>
<evidence type="ECO:0000256" key="2">
    <source>
        <dbReference type="ARBA" id="ARBA00022729"/>
    </source>
</evidence>
<feature type="compositionally biased region" description="Polar residues" evidence="5">
    <location>
        <begin position="308"/>
        <end position="319"/>
    </location>
</feature>
<dbReference type="AlphaFoldDB" id="A0AAN7L7W6"/>
<dbReference type="InterPro" id="IPR039794">
    <property type="entry name" value="Gtb1-like"/>
</dbReference>
<feature type="compositionally biased region" description="Acidic residues" evidence="5">
    <location>
        <begin position="376"/>
        <end position="385"/>
    </location>
</feature>
<feature type="region of interest" description="Disordered" evidence="5">
    <location>
        <begin position="201"/>
        <end position="429"/>
    </location>
</feature>
<dbReference type="GO" id="GO:0006491">
    <property type="term" value="P:N-glycan processing"/>
    <property type="evidence" value="ECO:0007669"/>
    <property type="project" value="TreeGrafter"/>
</dbReference>
<gene>
    <name evidence="8" type="ORF">SAY87_015695</name>
</gene>
<dbReference type="PANTHER" id="PTHR12630">
    <property type="entry name" value="N-LINKED OLIGOSACCHARIDE PROCESSING"/>
    <property type="match status" value="1"/>
</dbReference>
<dbReference type="InterPro" id="IPR028146">
    <property type="entry name" value="PRKCSH_N"/>
</dbReference>
<dbReference type="Gene3D" id="2.70.130.10">
    <property type="entry name" value="Mannose-6-phosphate receptor binding domain"/>
    <property type="match status" value="1"/>
</dbReference>
<dbReference type="PROSITE" id="PS51914">
    <property type="entry name" value="MRH"/>
    <property type="match status" value="1"/>
</dbReference>
<feature type="signal peptide" evidence="6">
    <location>
        <begin position="1"/>
        <end position="24"/>
    </location>
</feature>
<dbReference type="GO" id="GO:0017177">
    <property type="term" value="C:glucosidase II complex"/>
    <property type="evidence" value="ECO:0007669"/>
    <property type="project" value="TreeGrafter"/>
</dbReference>
<reference evidence="8 9" key="1">
    <citation type="journal article" date="2023" name="Hortic Res">
        <title>Pangenome of water caltrop reveals structural variations and asymmetric subgenome divergence after allopolyploidization.</title>
        <authorList>
            <person name="Zhang X."/>
            <person name="Chen Y."/>
            <person name="Wang L."/>
            <person name="Yuan Y."/>
            <person name="Fang M."/>
            <person name="Shi L."/>
            <person name="Lu R."/>
            <person name="Comes H.P."/>
            <person name="Ma Y."/>
            <person name="Chen Y."/>
            <person name="Huang G."/>
            <person name="Zhou Y."/>
            <person name="Zheng Z."/>
            <person name="Qiu Y."/>
        </authorList>
    </citation>
    <scope>NUCLEOTIDE SEQUENCE [LARGE SCALE GENOMIC DNA]</scope>
    <source>
        <tissue evidence="8">Roots</tissue>
    </source>
</reference>
<dbReference type="PANTHER" id="PTHR12630:SF1">
    <property type="entry name" value="GLUCOSIDASE 2 SUBUNIT BETA"/>
    <property type="match status" value="1"/>
</dbReference>
<feature type="compositionally biased region" description="Acidic residues" evidence="5">
    <location>
        <begin position="258"/>
        <end position="275"/>
    </location>
</feature>
<dbReference type="Proteomes" id="UP001345219">
    <property type="component" value="Chromosome 13"/>
</dbReference>
<dbReference type="Pfam" id="PF12999">
    <property type="entry name" value="PRKCSH-like"/>
    <property type="match status" value="1"/>
</dbReference>
<accession>A0AAN7L7W6</accession>
<keyword evidence="2 6" id="KW-0732">Signal</keyword>
<evidence type="ECO:0000256" key="6">
    <source>
        <dbReference type="SAM" id="SignalP"/>
    </source>
</evidence>
<dbReference type="SUPFAM" id="SSF50911">
    <property type="entry name" value="Mannose 6-phosphate receptor domain"/>
    <property type="match status" value="1"/>
</dbReference>
<evidence type="ECO:0000256" key="1">
    <source>
        <dbReference type="ARBA" id="ARBA00022387"/>
    </source>
</evidence>
<dbReference type="InterPro" id="IPR036607">
    <property type="entry name" value="PRKCSH"/>
</dbReference>
<proteinExistence type="predicted"/>
<feature type="compositionally biased region" description="Basic and acidic residues" evidence="5">
    <location>
        <begin position="404"/>
        <end position="421"/>
    </location>
</feature>
<organism evidence="8 9">
    <name type="scientific">Trapa incisa</name>
    <dbReference type="NCBI Taxonomy" id="236973"/>
    <lineage>
        <taxon>Eukaryota</taxon>
        <taxon>Viridiplantae</taxon>
        <taxon>Streptophyta</taxon>
        <taxon>Embryophyta</taxon>
        <taxon>Tracheophyta</taxon>
        <taxon>Spermatophyta</taxon>
        <taxon>Magnoliopsida</taxon>
        <taxon>eudicotyledons</taxon>
        <taxon>Gunneridae</taxon>
        <taxon>Pentapetalae</taxon>
        <taxon>rosids</taxon>
        <taxon>malvids</taxon>
        <taxon>Myrtales</taxon>
        <taxon>Lythraceae</taxon>
        <taxon>Trapa</taxon>
    </lineage>
</organism>
<feature type="domain" description="MRH" evidence="7">
    <location>
        <begin position="507"/>
        <end position="602"/>
    </location>
</feature>
<evidence type="ECO:0000256" key="5">
    <source>
        <dbReference type="SAM" id="MobiDB-lite"/>
    </source>
</evidence>
<dbReference type="InterPro" id="IPR009011">
    <property type="entry name" value="Man6P_isomerase_rcpt-bd_dom_sf"/>
</dbReference>
<dbReference type="InterPro" id="IPR044865">
    <property type="entry name" value="MRH_dom"/>
</dbReference>
<evidence type="ECO:0000256" key="4">
    <source>
        <dbReference type="ARBA" id="ARBA00023157"/>
    </source>
</evidence>
<evidence type="ECO:0000256" key="3">
    <source>
        <dbReference type="ARBA" id="ARBA00022824"/>
    </source>
</evidence>
<comment type="caution">
    <text evidence="8">The sequence shown here is derived from an EMBL/GenBank/DDBJ whole genome shotgun (WGS) entry which is preliminary data.</text>
</comment>
<name>A0AAN7L7W6_9MYRT</name>
<dbReference type="EMBL" id="JAXIOK010000001">
    <property type="protein sequence ID" value="KAK4779589.1"/>
    <property type="molecule type" value="Genomic_DNA"/>
</dbReference>
<keyword evidence="9" id="KW-1185">Reference proteome</keyword>
<keyword evidence="3" id="KW-0256">Endoplasmic reticulum</keyword>
<evidence type="ECO:0000313" key="9">
    <source>
        <dbReference type="Proteomes" id="UP001345219"/>
    </source>
</evidence>
<protein>
    <recommendedName>
        <fullName evidence="1">Glucosidase 2 subunit beta</fullName>
    </recommendedName>
</protein>
<feature type="compositionally biased region" description="Basic and acidic residues" evidence="5">
    <location>
        <begin position="201"/>
        <end position="255"/>
    </location>
</feature>
<evidence type="ECO:0000313" key="8">
    <source>
        <dbReference type="EMBL" id="KAK4779589.1"/>
    </source>
</evidence>
<evidence type="ECO:0000259" key="7">
    <source>
        <dbReference type="PROSITE" id="PS51914"/>
    </source>
</evidence>
<dbReference type="Pfam" id="PF13015">
    <property type="entry name" value="PRKCSH_1"/>
    <property type="match status" value="1"/>
</dbReference>
<feature type="chain" id="PRO_5042835764" description="Glucosidase 2 subunit beta" evidence="6">
    <location>
        <begin position="25"/>
        <end position="628"/>
    </location>
</feature>